<dbReference type="InterPro" id="IPR038449">
    <property type="entry name" value="SirA_sf"/>
</dbReference>
<gene>
    <name evidence="1" type="primary">sirA</name>
    <name evidence="1" type="ORF">RI196_09590</name>
</gene>
<name>A0ABY9W5X8_9BACI</name>
<evidence type="ECO:0000313" key="2">
    <source>
        <dbReference type="Proteomes" id="UP001303701"/>
    </source>
</evidence>
<evidence type="ECO:0000313" key="1">
    <source>
        <dbReference type="EMBL" id="WNF31564.1"/>
    </source>
</evidence>
<accession>A0ABY9W5X8</accession>
<dbReference type="Pfam" id="PF10747">
    <property type="entry name" value="SirA"/>
    <property type="match status" value="1"/>
</dbReference>
<sequence>MYLIKKEFAEHFYHRESKIFQLYQEFFWTRKTHPIFEQLERQVNYISRAIPISEIDLLLQSFLSHRNHYQKVSSIHAIQMENQKGQATMVLKERYIEMICTGSFDGELLFFDILGKFDPYFFAMDFTNERYGWLSPIKERKFV</sequence>
<keyword evidence="2" id="KW-1185">Reference proteome</keyword>
<dbReference type="RefSeq" id="WP_157727967.1">
    <property type="nucleotide sequence ID" value="NZ_CP134501.1"/>
</dbReference>
<dbReference type="InterPro" id="IPR019683">
    <property type="entry name" value="SirA"/>
</dbReference>
<reference evidence="1 2" key="1">
    <citation type="submission" date="2023-09" db="EMBL/GenBank/DDBJ databases">
        <title>Different Types of Thermotolerant Ring-Cleaving Dioxygenases derived from Aeribacillus composti HB-1 applied for multiple aromatic hydrocarbons removal.</title>
        <authorList>
            <person name="Cao L."/>
            <person name="Li M."/>
            <person name="Ma T."/>
        </authorList>
    </citation>
    <scope>NUCLEOTIDE SEQUENCE [LARGE SCALE GENOMIC DNA]</scope>
    <source>
        <strain evidence="1 2">HB-1</strain>
    </source>
</reference>
<dbReference type="Gene3D" id="3.30.310.250">
    <property type="entry name" value="Sporulation inhibitor of replication protein SirA"/>
    <property type="match status" value="1"/>
</dbReference>
<dbReference type="EMBL" id="CP134501">
    <property type="protein sequence ID" value="WNF31564.1"/>
    <property type="molecule type" value="Genomic_DNA"/>
</dbReference>
<dbReference type="GeneID" id="301126224"/>
<proteinExistence type="predicted"/>
<protein>
    <submittedName>
        <fullName evidence="1">Sporulation inhibitor of replication protein SirA</fullName>
    </submittedName>
</protein>
<dbReference type="Proteomes" id="UP001303701">
    <property type="component" value="Chromosome"/>
</dbReference>
<organism evidence="1 2">
    <name type="scientific">Aeribacillus composti</name>
    <dbReference type="NCBI Taxonomy" id="1868734"/>
    <lineage>
        <taxon>Bacteria</taxon>
        <taxon>Bacillati</taxon>
        <taxon>Bacillota</taxon>
        <taxon>Bacilli</taxon>
        <taxon>Bacillales</taxon>
        <taxon>Bacillaceae</taxon>
        <taxon>Aeribacillus</taxon>
    </lineage>
</organism>